<dbReference type="AlphaFoldDB" id="A0AA84ZCI5"/>
<dbReference type="Pfam" id="PF18258">
    <property type="entry name" value="IL4_i_Ig"/>
    <property type="match status" value="1"/>
</dbReference>
<evidence type="ECO:0000313" key="3">
    <source>
        <dbReference type="Proteomes" id="UP000050790"/>
    </source>
</evidence>
<dbReference type="InterPro" id="IPR041305">
    <property type="entry name" value="IL4_i_Ig"/>
</dbReference>
<accession>A0AA84ZCI5</accession>
<proteinExistence type="predicted"/>
<evidence type="ECO:0000313" key="4">
    <source>
        <dbReference type="WBParaSite" id="SMRG1_24120.1"/>
    </source>
</evidence>
<dbReference type="WBParaSite" id="SMRG1_24120.1">
    <property type="protein sequence ID" value="SMRG1_24120.1"/>
    <property type="gene ID" value="SMRG1_24120"/>
</dbReference>
<feature type="signal peptide" evidence="1">
    <location>
        <begin position="1"/>
        <end position="21"/>
    </location>
</feature>
<name>A0AA84ZCI5_9TREM</name>
<reference evidence="4" key="1">
    <citation type="submission" date="2023-11" db="UniProtKB">
        <authorList>
            <consortium name="WormBaseParasite"/>
        </authorList>
    </citation>
    <scope>IDENTIFICATION</scope>
</reference>
<dbReference type="SUPFAM" id="SSF49695">
    <property type="entry name" value="gamma-Crystallin-like"/>
    <property type="match status" value="1"/>
</dbReference>
<protein>
    <recommendedName>
        <fullName evidence="2">Interleukin-4 inducing immunoglobulin-binding domain-containing protein</fullName>
    </recommendedName>
</protein>
<feature type="domain" description="Interleukin-4 inducing immunoglobulin-binding" evidence="2">
    <location>
        <begin position="54"/>
        <end position="142"/>
    </location>
</feature>
<evidence type="ECO:0000259" key="2">
    <source>
        <dbReference type="Pfam" id="PF18258"/>
    </source>
</evidence>
<keyword evidence="1" id="KW-0732">Signal</keyword>
<feature type="chain" id="PRO_5041636124" description="Interleukin-4 inducing immunoglobulin-binding domain-containing protein" evidence="1">
    <location>
        <begin position="22"/>
        <end position="208"/>
    </location>
</feature>
<evidence type="ECO:0000256" key="1">
    <source>
        <dbReference type="SAM" id="SignalP"/>
    </source>
</evidence>
<dbReference type="InterPro" id="IPR011024">
    <property type="entry name" value="G_crystallin-like"/>
</dbReference>
<sequence>MMHYDILLLFSTILFCTTIWSLKLPKNVSMEVNHFNKTQNNSKLLHGIIIYLQCLRLYSEINQNGYWSDICDSNELLSPYLMMTTQSICAPANVWYKTPRYWLAYQQPYYSGSYILLKPGQCVKNVRAYGLLSIGSILQCAQIALFGYLPTLNCYYPQQPWRQLASLSPVPPVMPLTPTLIVTQQTMPQLKTGSVSLLDLQKSSLNIT</sequence>
<dbReference type="Gene3D" id="2.60.20.10">
    <property type="entry name" value="Crystallins"/>
    <property type="match status" value="1"/>
</dbReference>
<organism evidence="3 4">
    <name type="scientific">Schistosoma margrebowiei</name>
    <dbReference type="NCBI Taxonomy" id="48269"/>
    <lineage>
        <taxon>Eukaryota</taxon>
        <taxon>Metazoa</taxon>
        <taxon>Spiralia</taxon>
        <taxon>Lophotrochozoa</taxon>
        <taxon>Platyhelminthes</taxon>
        <taxon>Trematoda</taxon>
        <taxon>Digenea</taxon>
        <taxon>Strigeidida</taxon>
        <taxon>Schistosomatoidea</taxon>
        <taxon>Schistosomatidae</taxon>
        <taxon>Schistosoma</taxon>
    </lineage>
</organism>
<dbReference type="Proteomes" id="UP000050790">
    <property type="component" value="Unassembled WGS sequence"/>
</dbReference>